<dbReference type="InterPro" id="IPR027463">
    <property type="entry name" value="AcrB_DN_DC_subdom"/>
</dbReference>
<evidence type="ECO:0000256" key="1">
    <source>
        <dbReference type="SAM" id="Phobius"/>
    </source>
</evidence>
<dbReference type="OrthoDB" id="219750at2"/>
<feature type="transmembrane region" description="Helical" evidence="1">
    <location>
        <begin position="862"/>
        <end position="882"/>
    </location>
</feature>
<evidence type="ECO:0000313" key="2">
    <source>
        <dbReference type="EMBL" id="QDV06150.1"/>
    </source>
</evidence>
<protein>
    <submittedName>
        <fullName evidence="2">Cobalt-zinc-cadmium resistance protein CzcA</fullName>
    </submittedName>
</protein>
<dbReference type="PRINTS" id="PR00702">
    <property type="entry name" value="ACRIFLAVINRP"/>
</dbReference>
<organism evidence="2 3">
    <name type="scientific">Saltatorellus ferox</name>
    <dbReference type="NCBI Taxonomy" id="2528018"/>
    <lineage>
        <taxon>Bacteria</taxon>
        <taxon>Pseudomonadati</taxon>
        <taxon>Planctomycetota</taxon>
        <taxon>Planctomycetia</taxon>
        <taxon>Planctomycetia incertae sedis</taxon>
        <taxon>Saltatorellus</taxon>
    </lineage>
</organism>
<dbReference type="InterPro" id="IPR001036">
    <property type="entry name" value="Acrflvin-R"/>
</dbReference>
<feature type="transmembrane region" description="Helical" evidence="1">
    <location>
        <begin position="364"/>
        <end position="381"/>
    </location>
</feature>
<dbReference type="SUPFAM" id="SSF82866">
    <property type="entry name" value="Multidrug efflux transporter AcrB transmembrane domain"/>
    <property type="match status" value="2"/>
</dbReference>
<dbReference type="GO" id="GO:0005886">
    <property type="term" value="C:plasma membrane"/>
    <property type="evidence" value="ECO:0007669"/>
    <property type="project" value="TreeGrafter"/>
</dbReference>
<feature type="transmembrane region" description="Helical" evidence="1">
    <location>
        <begin position="932"/>
        <end position="953"/>
    </location>
</feature>
<dbReference type="Gene3D" id="3.30.2090.10">
    <property type="entry name" value="Multidrug efflux transporter AcrB TolC docking domain, DN and DC subdomains"/>
    <property type="match status" value="2"/>
</dbReference>
<reference evidence="2 3" key="1">
    <citation type="submission" date="2019-02" db="EMBL/GenBank/DDBJ databases">
        <title>Deep-cultivation of Planctomycetes and their phenomic and genomic characterization uncovers novel biology.</title>
        <authorList>
            <person name="Wiegand S."/>
            <person name="Jogler M."/>
            <person name="Boedeker C."/>
            <person name="Pinto D."/>
            <person name="Vollmers J."/>
            <person name="Rivas-Marin E."/>
            <person name="Kohn T."/>
            <person name="Peeters S.H."/>
            <person name="Heuer A."/>
            <person name="Rast P."/>
            <person name="Oberbeckmann S."/>
            <person name="Bunk B."/>
            <person name="Jeske O."/>
            <person name="Meyerdierks A."/>
            <person name="Storesund J.E."/>
            <person name="Kallscheuer N."/>
            <person name="Luecker S."/>
            <person name="Lage O.M."/>
            <person name="Pohl T."/>
            <person name="Merkel B.J."/>
            <person name="Hornburger P."/>
            <person name="Mueller R.-W."/>
            <person name="Bruemmer F."/>
            <person name="Labrenz M."/>
            <person name="Spormann A.M."/>
            <person name="Op den Camp H."/>
            <person name="Overmann J."/>
            <person name="Amann R."/>
            <person name="Jetten M.S.M."/>
            <person name="Mascher T."/>
            <person name="Medema M.H."/>
            <person name="Devos D.P."/>
            <person name="Kaster A.-K."/>
            <person name="Ovreas L."/>
            <person name="Rohde M."/>
            <person name="Galperin M.Y."/>
            <person name="Jogler C."/>
        </authorList>
    </citation>
    <scope>NUCLEOTIDE SEQUENCE [LARGE SCALE GENOMIC DNA]</scope>
    <source>
        <strain evidence="2 3">Poly30</strain>
    </source>
</reference>
<evidence type="ECO:0000313" key="3">
    <source>
        <dbReference type="Proteomes" id="UP000320390"/>
    </source>
</evidence>
<dbReference type="Gene3D" id="3.30.70.1430">
    <property type="entry name" value="Multidrug efflux transporter AcrB pore domain"/>
    <property type="match status" value="2"/>
</dbReference>
<feature type="transmembrane region" description="Helical" evidence="1">
    <location>
        <begin position="986"/>
        <end position="1008"/>
    </location>
</feature>
<dbReference type="GO" id="GO:0042910">
    <property type="term" value="F:xenobiotic transmembrane transporter activity"/>
    <property type="evidence" value="ECO:0007669"/>
    <property type="project" value="TreeGrafter"/>
</dbReference>
<dbReference type="PANTHER" id="PTHR32063">
    <property type="match status" value="1"/>
</dbReference>
<keyword evidence="3" id="KW-1185">Reference proteome</keyword>
<dbReference type="SUPFAM" id="SSF82714">
    <property type="entry name" value="Multidrug efflux transporter AcrB TolC docking domain, DN and DC subdomains"/>
    <property type="match status" value="2"/>
</dbReference>
<dbReference type="SUPFAM" id="SSF82693">
    <property type="entry name" value="Multidrug efflux transporter AcrB pore domain, PN1, PN2, PC1 and PC2 subdomains"/>
    <property type="match status" value="3"/>
</dbReference>
<keyword evidence="1" id="KW-0472">Membrane</keyword>
<feature type="transmembrane region" description="Helical" evidence="1">
    <location>
        <begin position="1014"/>
        <end position="1041"/>
    </location>
</feature>
<dbReference type="Proteomes" id="UP000320390">
    <property type="component" value="Chromosome"/>
</dbReference>
<dbReference type="Gene3D" id="3.30.70.1320">
    <property type="entry name" value="Multidrug efflux transporter AcrB pore domain like"/>
    <property type="match status" value="1"/>
</dbReference>
<name>A0A518EPY9_9BACT</name>
<feature type="transmembrane region" description="Helical" evidence="1">
    <location>
        <begin position="476"/>
        <end position="498"/>
    </location>
</feature>
<feature type="transmembrane region" description="Helical" evidence="1">
    <location>
        <begin position="12"/>
        <end position="29"/>
    </location>
</feature>
<accession>A0A518EPY9</accession>
<sequence length="1064" mass="112587" precursor="true">MLRALIRFSLQYSSLVLLSALLIVGYAGLRLPEMSVDVFPELNAPTVTIMAEAGGLAADEVEQYVSFPIESAVNGMTGVRRVRSASAIGLSIVWVDLDWGADLYDARQLVAERLSTVRENLPAEVIPFITPITSIAGEIMLISLSSPGGEISPLELRSYAEFDLRNKVLAVPGVAQAVAIGGDLPEYQVNVSQDRLRLHGLTIGDVADAAREAHSTASAGYLTNVDSQEIPIRQKSRVTAAEDIADTVVRFEDGVPLTIGQVADVQLGPALKRGTASENGAKAVVLTIQKSPGTNTLALTAALDALFDQIETTLPPGMELNRDVVRQSHFIERAVDNVTKVLAEAVIIVLLVLVLFLMNLRTTIITLTAMPISLAVGLLLMDGMNLGLNVMSLGGLAVAIGVIVDDAIIDVENVFRRLRQNRGLPEAERRAVPDVIFDASNEIRPAMVFATIIIVMVFLPLLFLQGLEGRFFQPLALTYIVSILASLLVALTVTPALCQLLLRGKLGSEDATREGFVVRAIKGAYAPTLRLAIRLRVPVLGAAAAATVAALWVAASFGTSFLPSFNEGTFTIFLLAPPGTSLEESDRLATGVERQLAAIEGVHAVVRRTGRAERDEHAEPVSNSEVEVSLEDGADAHRVRDEIDALLASVPGITTMIGQPIEHRLSHVLSGTPAAVAISVYGENLAGLRAVAKEIEEELKELPGARDVNANREVMITSLPVEYRRRDLAAAGLTPGMAAEQVSQAIYGEVVAKVNQGVRQYDLVVRLDPAERESIRQVRDLQLEGIEGAIVRLGDVASIGPERSSNLITRENAQRKAVISLNVAEGSNLGDLVAAVKARVDPIVSASGFTVNYGGQFEAQQAAARTIAVAGGLVAILMLMLLQISTGSLRAAVLVMLNMPLALIGGIASIFIASPAPALANLAALLGGSPNYSPPILSIAGMVGFITLFGIAVRNGILLIGHYNHLIETEGADVTTAVFQGSMERLVPILMTAISAALGLVPLAMAAGKPGSELLAPLAIVTLGGLITSTFLNLVVVPAGYSLVFQRRRSVPTSSAQGAPIRHA</sequence>
<gene>
    <name evidence="2" type="primary">czcA_2</name>
    <name evidence="2" type="ORF">Poly30_16550</name>
</gene>
<feature type="transmembrane region" description="Helical" evidence="1">
    <location>
        <begin position="341"/>
        <end position="357"/>
    </location>
</feature>
<dbReference type="Gene3D" id="3.30.70.1440">
    <property type="entry name" value="Multidrug efflux transporter AcrB pore domain"/>
    <property type="match status" value="1"/>
</dbReference>
<dbReference type="Pfam" id="PF00873">
    <property type="entry name" value="ACR_tran"/>
    <property type="match status" value="1"/>
</dbReference>
<dbReference type="EMBL" id="CP036434">
    <property type="protein sequence ID" value="QDV06150.1"/>
    <property type="molecule type" value="Genomic_DNA"/>
</dbReference>
<dbReference type="PANTHER" id="PTHR32063:SF4">
    <property type="entry name" value="SLR6043 PROTEIN"/>
    <property type="match status" value="1"/>
</dbReference>
<proteinExistence type="predicted"/>
<feature type="transmembrane region" description="Helical" evidence="1">
    <location>
        <begin position="387"/>
        <end position="409"/>
    </location>
</feature>
<keyword evidence="1" id="KW-0812">Transmembrane</keyword>
<keyword evidence="1" id="KW-1133">Transmembrane helix</keyword>
<dbReference type="RefSeq" id="WP_145196101.1">
    <property type="nucleotide sequence ID" value="NZ_CP036434.1"/>
</dbReference>
<feature type="transmembrane region" description="Helical" evidence="1">
    <location>
        <begin position="889"/>
        <end position="912"/>
    </location>
</feature>
<feature type="transmembrane region" description="Helical" evidence="1">
    <location>
        <begin position="446"/>
        <end position="464"/>
    </location>
</feature>
<dbReference type="AlphaFoldDB" id="A0A518EPY9"/>
<dbReference type="Gene3D" id="1.20.1640.10">
    <property type="entry name" value="Multidrug efflux transporter AcrB transmembrane domain"/>
    <property type="match status" value="2"/>
</dbReference>